<gene>
    <name evidence="2" type="ORF">BCY86_08480</name>
</gene>
<dbReference type="EMBL" id="CP016908">
    <property type="protein sequence ID" value="APS00709.1"/>
    <property type="molecule type" value="Genomic_DNA"/>
</dbReference>
<sequence>MAYLFNSCGMNCRTATVVFSLVRTLVLGVLAVVTCAYALIQLGTRPNMRKKALPVKEIEVPVLLDFPLSEDI</sequence>
<evidence type="ECO:0000313" key="2">
    <source>
        <dbReference type="EMBL" id="APS00709.1"/>
    </source>
</evidence>
<keyword evidence="1" id="KW-0472">Membrane</keyword>
<dbReference type="KEGG" id="pabo:BCY86_08480"/>
<evidence type="ECO:0000256" key="1">
    <source>
        <dbReference type="SAM" id="Phobius"/>
    </source>
</evidence>
<keyword evidence="3" id="KW-1185">Reference proteome</keyword>
<name>A0A1L6MYZ9_9BACT</name>
<feature type="transmembrane region" description="Helical" evidence="1">
    <location>
        <begin position="20"/>
        <end position="40"/>
    </location>
</feature>
<proteinExistence type="predicted"/>
<keyword evidence="1" id="KW-0812">Transmembrane</keyword>
<dbReference type="AlphaFoldDB" id="A0A1L6MYZ9"/>
<dbReference type="Proteomes" id="UP000185544">
    <property type="component" value="Chromosome"/>
</dbReference>
<organism evidence="2 3">
    <name type="scientific">Pajaroellobacter abortibovis</name>
    <dbReference type="NCBI Taxonomy" id="1882918"/>
    <lineage>
        <taxon>Bacteria</taxon>
        <taxon>Pseudomonadati</taxon>
        <taxon>Myxococcota</taxon>
        <taxon>Polyangia</taxon>
        <taxon>Polyangiales</taxon>
        <taxon>Polyangiaceae</taxon>
    </lineage>
</organism>
<evidence type="ECO:0000313" key="3">
    <source>
        <dbReference type="Proteomes" id="UP000185544"/>
    </source>
</evidence>
<accession>A0A1L6MYZ9</accession>
<keyword evidence="1" id="KW-1133">Transmembrane helix</keyword>
<protein>
    <submittedName>
        <fullName evidence="2">Uncharacterized protein</fullName>
    </submittedName>
</protein>
<reference evidence="2 3" key="1">
    <citation type="submission" date="2016-08" db="EMBL/GenBank/DDBJ databases">
        <title>Identification and validation of antigenic proteins from Pajaroellobacter abortibovis using de-novo genome sequence assembly and reverse vaccinology.</title>
        <authorList>
            <person name="Welly B.T."/>
            <person name="Miller M.R."/>
            <person name="Stott J.L."/>
            <person name="Blanchard M.T."/>
            <person name="Islas-Trejo A.D."/>
            <person name="O'Rourke S.M."/>
            <person name="Young A.E."/>
            <person name="Medrano J.F."/>
            <person name="Van Eenennaam A.L."/>
        </authorList>
    </citation>
    <scope>NUCLEOTIDE SEQUENCE [LARGE SCALE GENOMIC DNA]</scope>
    <source>
        <strain evidence="2 3">BTF92-0548A/99-0131</strain>
    </source>
</reference>